<evidence type="ECO:0000256" key="1">
    <source>
        <dbReference type="ARBA" id="ARBA00022603"/>
    </source>
</evidence>
<dbReference type="GO" id="GO:0008171">
    <property type="term" value="F:O-methyltransferase activity"/>
    <property type="evidence" value="ECO:0007669"/>
    <property type="project" value="InterPro"/>
</dbReference>
<dbReference type="InterPro" id="IPR029063">
    <property type="entry name" value="SAM-dependent_MTases_sf"/>
</dbReference>
<dbReference type="PANTHER" id="PTHR10509:SF14">
    <property type="entry name" value="CAFFEOYL-COA O-METHYLTRANSFERASE 3-RELATED"/>
    <property type="match status" value="1"/>
</dbReference>
<dbReference type="InterPro" id="IPR002935">
    <property type="entry name" value="SAM_O-MeTrfase"/>
</dbReference>
<dbReference type="KEGG" id="amr:AM1_3391"/>
<name>B0C038_ACAM1</name>
<gene>
    <name evidence="4" type="ordered locus">AM1_3391</name>
</gene>
<dbReference type="PROSITE" id="PS51682">
    <property type="entry name" value="SAM_OMT_I"/>
    <property type="match status" value="1"/>
</dbReference>
<dbReference type="CDD" id="cd02440">
    <property type="entry name" value="AdoMet_MTases"/>
    <property type="match status" value="1"/>
</dbReference>
<keyword evidence="1 4" id="KW-0489">Methyltransferase</keyword>
<dbReference type="PANTHER" id="PTHR10509">
    <property type="entry name" value="O-METHYLTRANSFERASE-RELATED"/>
    <property type="match status" value="1"/>
</dbReference>
<dbReference type="eggNOG" id="COG4122">
    <property type="taxonomic scope" value="Bacteria"/>
</dbReference>
<dbReference type="AlphaFoldDB" id="B0C038"/>
<dbReference type="InterPro" id="IPR050362">
    <property type="entry name" value="Cation-dep_OMT"/>
</dbReference>
<dbReference type="GO" id="GO:0008757">
    <property type="term" value="F:S-adenosylmethionine-dependent methyltransferase activity"/>
    <property type="evidence" value="ECO:0007669"/>
    <property type="project" value="TreeGrafter"/>
</dbReference>
<dbReference type="EMBL" id="CP000828">
    <property type="protein sequence ID" value="ABW28385.1"/>
    <property type="molecule type" value="Genomic_DNA"/>
</dbReference>
<dbReference type="SUPFAM" id="SSF53335">
    <property type="entry name" value="S-adenosyl-L-methionine-dependent methyltransferases"/>
    <property type="match status" value="1"/>
</dbReference>
<dbReference type="STRING" id="329726.AM1_3391"/>
<keyword evidence="3" id="KW-0949">S-adenosyl-L-methionine</keyword>
<dbReference type="Pfam" id="PF01596">
    <property type="entry name" value="Methyltransf_3"/>
    <property type="match status" value="1"/>
</dbReference>
<keyword evidence="2 4" id="KW-0808">Transferase</keyword>
<evidence type="ECO:0000313" key="5">
    <source>
        <dbReference type="Proteomes" id="UP000000268"/>
    </source>
</evidence>
<accession>B0C038</accession>
<dbReference type="HOGENOM" id="CLU_067676_5_1_3"/>
<protein>
    <submittedName>
        <fullName evidence="4">O-methyltransferase</fullName>
    </submittedName>
</protein>
<organism evidence="4 5">
    <name type="scientific">Acaryochloris marina (strain MBIC 11017)</name>
    <dbReference type="NCBI Taxonomy" id="329726"/>
    <lineage>
        <taxon>Bacteria</taxon>
        <taxon>Bacillati</taxon>
        <taxon>Cyanobacteriota</taxon>
        <taxon>Cyanophyceae</taxon>
        <taxon>Acaryochloridales</taxon>
        <taxon>Acaryochloridaceae</taxon>
        <taxon>Acaryochloris</taxon>
    </lineage>
</organism>
<dbReference type="Gene3D" id="3.40.50.150">
    <property type="entry name" value="Vaccinia Virus protein VP39"/>
    <property type="match status" value="1"/>
</dbReference>
<evidence type="ECO:0000256" key="3">
    <source>
        <dbReference type="ARBA" id="ARBA00022691"/>
    </source>
</evidence>
<proteinExistence type="predicted"/>
<sequence>MWKRRNHKNIGLSDTLYHYLLSISLRESQLLNQLRQETAKRRDGMMQIAPDQGQLMALLIQLMGAKNGIEIGTFTGYSTLWLALALPIDGRIITCDVNEKTTAVARRYWQQAGLADKIDLRIAPATETLQQLIASGQNGTFDFAFIDADKPNYPTYYEQCLQLLRSGGLIIIDNVLWGGKVAQPMMQDHNTRAIRALNECLHQDKRVDVSTLGIADGITLARKR</sequence>
<evidence type="ECO:0000256" key="2">
    <source>
        <dbReference type="ARBA" id="ARBA00022679"/>
    </source>
</evidence>
<dbReference type="Proteomes" id="UP000000268">
    <property type="component" value="Chromosome"/>
</dbReference>
<reference evidence="4 5" key="1">
    <citation type="journal article" date="2008" name="Proc. Natl. Acad. Sci. U.S.A.">
        <title>Niche adaptation and genome expansion in the chlorophyll d-producing cyanobacterium Acaryochloris marina.</title>
        <authorList>
            <person name="Swingley W.D."/>
            <person name="Chen M."/>
            <person name="Cheung P.C."/>
            <person name="Conrad A.L."/>
            <person name="Dejesa L.C."/>
            <person name="Hao J."/>
            <person name="Honchak B.M."/>
            <person name="Karbach L.E."/>
            <person name="Kurdoglu A."/>
            <person name="Lahiri S."/>
            <person name="Mastrian S.D."/>
            <person name="Miyashita H."/>
            <person name="Page L."/>
            <person name="Ramakrishna P."/>
            <person name="Satoh S."/>
            <person name="Sattley W.M."/>
            <person name="Shimada Y."/>
            <person name="Taylor H.L."/>
            <person name="Tomo T."/>
            <person name="Tsuchiya T."/>
            <person name="Wang Z.T."/>
            <person name="Raymond J."/>
            <person name="Mimuro M."/>
            <person name="Blankenship R.E."/>
            <person name="Touchman J.W."/>
        </authorList>
    </citation>
    <scope>NUCLEOTIDE SEQUENCE [LARGE SCALE GENOMIC DNA]</scope>
    <source>
        <strain evidence="5">MBIC 11017</strain>
    </source>
</reference>
<evidence type="ECO:0000313" key="4">
    <source>
        <dbReference type="EMBL" id="ABW28385.1"/>
    </source>
</evidence>
<keyword evidence="5" id="KW-1185">Reference proteome</keyword>
<dbReference type="GO" id="GO:0032259">
    <property type="term" value="P:methylation"/>
    <property type="evidence" value="ECO:0007669"/>
    <property type="project" value="UniProtKB-KW"/>
</dbReference>
<dbReference type="OrthoDB" id="9799672at2"/>
<dbReference type="RefSeq" id="WP_012163784.1">
    <property type="nucleotide sequence ID" value="NC_009925.1"/>
</dbReference>